<gene>
    <name evidence="1" type="ORF">LVY72_14080</name>
</gene>
<protein>
    <submittedName>
        <fullName evidence="1">Uncharacterized protein</fullName>
    </submittedName>
</protein>
<organism evidence="1 2">
    <name type="scientific">Arthrobacter hankyongi</name>
    <dbReference type="NCBI Taxonomy" id="2904801"/>
    <lineage>
        <taxon>Bacteria</taxon>
        <taxon>Bacillati</taxon>
        <taxon>Actinomycetota</taxon>
        <taxon>Actinomycetes</taxon>
        <taxon>Micrococcales</taxon>
        <taxon>Micrococcaceae</taxon>
        <taxon>Arthrobacter</taxon>
    </lineage>
</organism>
<evidence type="ECO:0000313" key="2">
    <source>
        <dbReference type="Proteomes" id="UP001165368"/>
    </source>
</evidence>
<evidence type="ECO:0000313" key="1">
    <source>
        <dbReference type="EMBL" id="MCG2623027.1"/>
    </source>
</evidence>
<dbReference type="RefSeq" id="WP_237821926.1">
    <property type="nucleotide sequence ID" value="NZ_JAKLTQ010000010.1"/>
</dbReference>
<dbReference type="Proteomes" id="UP001165368">
    <property type="component" value="Unassembled WGS sequence"/>
</dbReference>
<comment type="caution">
    <text evidence="1">The sequence shown here is derived from an EMBL/GenBank/DDBJ whole genome shotgun (WGS) entry which is preliminary data.</text>
</comment>
<name>A0ABS9L8M4_9MICC</name>
<keyword evidence="2" id="KW-1185">Reference proteome</keyword>
<sequence length="196" mass="21776">MKDRIAAPGAIGAWGDESMRTSKVSEPMYLLGAALADEATAAEAREAMRMIHRSGPKLHWRDLDHKAKLQSVETIASLSLDHLVVVATPLDPKRQERARAKCIERLCWEVEDLGGSQVILEARTPSLNARDRNLIPKLRGKSALPVNLRVDWLRGSEDPMLWVADQVLGAYGDAETGDERYMSVIIQDVLVSRIKL</sequence>
<reference evidence="1" key="1">
    <citation type="submission" date="2022-01" db="EMBL/GenBank/DDBJ databases">
        <authorList>
            <person name="Jo J.-H."/>
            <person name="Im W.-T."/>
        </authorList>
    </citation>
    <scope>NUCLEOTIDE SEQUENCE</scope>
    <source>
        <strain evidence="1">I2-34</strain>
    </source>
</reference>
<dbReference type="EMBL" id="JAKLTQ010000010">
    <property type="protein sequence ID" value="MCG2623027.1"/>
    <property type="molecule type" value="Genomic_DNA"/>
</dbReference>
<proteinExistence type="predicted"/>
<accession>A0ABS9L8M4</accession>